<organism evidence="4">
    <name type="scientific">Skeletonema marinoi</name>
    <dbReference type="NCBI Taxonomy" id="267567"/>
    <lineage>
        <taxon>Eukaryota</taxon>
        <taxon>Sar</taxon>
        <taxon>Stramenopiles</taxon>
        <taxon>Ochrophyta</taxon>
        <taxon>Bacillariophyta</taxon>
        <taxon>Coscinodiscophyceae</taxon>
        <taxon>Thalassiosirophycidae</taxon>
        <taxon>Thalassiosirales</taxon>
        <taxon>Skeletonemataceae</taxon>
        <taxon>Skeletonema</taxon>
        <taxon>Skeletonema marinoi-dohrnii complex</taxon>
    </lineage>
</organism>
<gene>
    <name evidence="4" type="ORF">SMAR0319_LOCUS508</name>
</gene>
<dbReference type="InterPro" id="IPR036380">
    <property type="entry name" value="Isochorismatase-like_sf"/>
</dbReference>
<dbReference type="Gene3D" id="3.40.50.850">
    <property type="entry name" value="Isochorismatase-like"/>
    <property type="match status" value="1"/>
</dbReference>
<feature type="transmembrane region" description="Helical" evidence="3">
    <location>
        <begin position="224"/>
        <end position="250"/>
    </location>
</feature>
<dbReference type="GO" id="GO:0016787">
    <property type="term" value="F:hydrolase activity"/>
    <property type="evidence" value="ECO:0007669"/>
    <property type="project" value="UniProtKB-KW"/>
</dbReference>
<name>A0A7S0TDT2_9STRA</name>
<keyword evidence="3" id="KW-1133">Transmembrane helix</keyword>
<evidence type="ECO:0000256" key="3">
    <source>
        <dbReference type="SAM" id="Phobius"/>
    </source>
</evidence>
<evidence type="ECO:0000256" key="2">
    <source>
        <dbReference type="ARBA" id="ARBA00022801"/>
    </source>
</evidence>
<dbReference type="PANTHER" id="PTHR11080">
    <property type="entry name" value="PYRAZINAMIDASE/NICOTINAMIDASE"/>
    <property type="match status" value="1"/>
</dbReference>
<keyword evidence="3" id="KW-0812">Transmembrane</keyword>
<dbReference type="InterPro" id="IPR052347">
    <property type="entry name" value="Isochorismatase_Nicotinamidase"/>
</dbReference>
<dbReference type="AlphaFoldDB" id="A0A7S0TDT2"/>
<dbReference type="EMBL" id="HBFJ01000682">
    <property type="protein sequence ID" value="CAD8733359.1"/>
    <property type="molecule type" value="Transcribed_RNA"/>
</dbReference>
<proteinExistence type="inferred from homology"/>
<dbReference type="SUPFAM" id="SSF52499">
    <property type="entry name" value="Isochorismatase-like hydrolases"/>
    <property type="match status" value="1"/>
</dbReference>
<dbReference type="PANTHER" id="PTHR11080:SF2">
    <property type="entry name" value="LD05707P"/>
    <property type="match status" value="1"/>
</dbReference>
<reference evidence="4" key="1">
    <citation type="submission" date="2021-01" db="EMBL/GenBank/DDBJ databases">
        <authorList>
            <person name="Corre E."/>
            <person name="Pelletier E."/>
            <person name="Niang G."/>
            <person name="Scheremetjew M."/>
            <person name="Finn R."/>
            <person name="Kale V."/>
            <person name="Holt S."/>
            <person name="Cochrane G."/>
            <person name="Meng A."/>
            <person name="Brown T."/>
            <person name="Cohen L."/>
        </authorList>
    </citation>
    <scope>NUCLEOTIDE SEQUENCE</scope>
    <source>
        <strain evidence="4">SM1012Hels-07</strain>
    </source>
</reference>
<evidence type="ECO:0000313" key="4">
    <source>
        <dbReference type="EMBL" id="CAD8733359.1"/>
    </source>
</evidence>
<sequence>MTTLLLIDCQKDFHPGGSLAVPNADSDAERITQFIHQNATSIHRIVATMDSHHPLHIAHPSFWSDGQGNLPAPFTVISMEDVVEGRWIPREDVKPSARESLLIEDDILLAGDGIPSELYSTDETGNRQLNMKQWCIEYTRRLEAKGKFSLMIWPEHCLVGTEGQTVVRSICDAMMEWSRKTGGSVEWVNKGQNLLTENYSALCAEVPVTKKTSFDYELLESVSILYTIFVCVKMAVYLLLVTSISFIRLLMHTCCT</sequence>
<keyword evidence="2" id="KW-0378">Hydrolase</keyword>
<evidence type="ECO:0000256" key="1">
    <source>
        <dbReference type="ARBA" id="ARBA00006336"/>
    </source>
</evidence>
<keyword evidence="3" id="KW-0472">Membrane</keyword>
<protein>
    <recommendedName>
        <fullName evidence="5">Isochorismatase-like domain-containing protein</fullName>
    </recommendedName>
</protein>
<accession>A0A7S0TDT2</accession>
<comment type="similarity">
    <text evidence="1">Belongs to the isochorismatase family.</text>
</comment>
<evidence type="ECO:0008006" key="5">
    <source>
        <dbReference type="Google" id="ProtNLM"/>
    </source>
</evidence>